<dbReference type="Gene3D" id="2.40.10.10">
    <property type="entry name" value="Trypsin-like serine proteases"/>
    <property type="match status" value="1"/>
</dbReference>
<dbReference type="Pfam" id="PF00089">
    <property type="entry name" value="Trypsin"/>
    <property type="match status" value="1"/>
</dbReference>
<sequence length="294" mass="31535">MLAFRNTLLLAVLTVGLFAQSSHAIMIHDGANEADYIAYGNTFPSNGYVLPYIGEQAYWGSSAVVIDDGHWVLFSGHQALIDNNNPSTLYDQYVFGTGQNALSDPGSLYTATEIFVHPDYGGVYHSDLTLLYFEDAITDVTPAVRYRGELQVGELLSIVGSGSTGTGSSGYVDGGFQRRGCENVFDSFNIGGMFPDYTLTTYFVPLGDPDYRPLGGLTGPGDSGGGWYNNDGLLVGIHTGGTGPGYHTASIGTGLYEFNGWIDGVQATVPEPSSLVMLFTGVVWLCLLRRRRSA</sequence>
<dbReference type="InterPro" id="IPR043504">
    <property type="entry name" value="Peptidase_S1_PA_chymotrypsin"/>
</dbReference>
<dbReference type="AlphaFoldDB" id="A0A0F9AC23"/>
<dbReference type="EMBL" id="LAZR01055591">
    <property type="protein sequence ID" value="KKK76029.1"/>
    <property type="molecule type" value="Genomic_DNA"/>
</dbReference>
<dbReference type="NCBIfam" id="TIGR02595">
    <property type="entry name" value="PEP_CTERM"/>
    <property type="match status" value="1"/>
</dbReference>
<dbReference type="GO" id="GO:0006508">
    <property type="term" value="P:proteolysis"/>
    <property type="evidence" value="ECO:0007669"/>
    <property type="project" value="InterPro"/>
</dbReference>
<dbReference type="GO" id="GO:0004252">
    <property type="term" value="F:serine-type endopeptidase activity"/>
    <property type="evidence" value="ECO:0007669"/>
    <property type="project" value="InterPro"/>
</dbReference>
<dbReference type="SUPFAM" id="SSF50494">
    <property type="entry name" value="Trypsin-like serine proteases"/>
    <property type="match status" value="1"/>
</dbReference>
<proteinExistence type="predicted"/>
<organism evidence="2">
    <name type="scientific">marine sediment metagenome</name>
    <dbReference type="NCBI Taxonomy" id="412755"/>
    <lineage>
        <taxon>unclassified sequences</taxon>
        <taxon>metagenomes</taxon>
        <taxon>ecological metagenomes</taxon>
    </lineage>
</organism>
<feature type="domain" description="Peptidase S1" evidence="1">
    <location>
        <begin position="61"/>
        <end position="262"/>
    </location>
</feature>
<name>A0A0F9AC23_9ZZZZ</name>
<dbReference type="InterPro" id="IPR001254">
    <property type="entry name" value="Trypsin_dom"/>
</dbReference>
<protein>
    <recommendedName>
        <fullName evidence="1">Peptidase S1 domain-containing protein</fullName>
    </recommendedName>
</protein>
<accession>A0A0F9AC23</accession>
<dbReference type="InterPro" id="IPR009003">
    <property type="entry name" value="Peptidase_S1_PA"/>
</dbReference>
<evidence type="ECO:0000313" key="2">
    <source>
        <dbReference type="EMBL" id="KKK76029.1"/>
    </source>
</evidence>
<evidence type="ECO:0000259" key="1">
    <source>
        <dbReference type="Pfam" id="PF00089"/>
    </source>
</evidence>
<dbReference type="InterPro" id="IPR013424">
    <property type="entry name" value="Ice-binding_C"/>
</dbReference>
<gene>
    <name evidence="2" type="ORF">LCGC14_2867800</name>
</gene>
<reference evidence="2" key="1">
    <citation type="journal article" date="2015" name="Nature">
        <title>Complex archaea that bridge the gap between prokaryotes and eukaryotes.</title>
        <authorList>
            <person name="Spang A."/>
            <person name="Saw J.H."/>
            <person name="Jorgensen S.L."/>
            <person name="Zaremba-Niedzwiedzka K."/>
            <person name="Martijn J."/>
            <person name="Lind A.E."/>
            <person name="van Eijk R."/>
            <person name="Schleper C."/>
            <person name="Guy L."/>
            <person name="Ettema T.J."/>
        </authorList>
    </citation>
    <scope>NUCLEOTIDE SEQUENCE</scope>
</reference>
<comment type="caution">
    <text evidence="2">The sequence shown here is derived from an EMBL/GenBank/DDBJ whole genome shotgun (WGS) entry which is preliminary data.</text>
</comment>